<protein>
    <submittedName>
        <fullName evidence="2">Uncharacterized protein</fullName>
    </submittedName>
</protein>
<organism evidence="2">
    <name type="scientific">Ananas comosus var. bracteatus</name>
    <name type="common">red pineapple</name>
    <dbReference type="NCBI Taxonomy" id="296719"/>
    <lineage>
        <taxon>Eukaryota</taxon>
        <taxon>Viridiplantae</taxon>
        <taxon>Streptophyta</taxon>
        <taxon>Embryophyta</taxon>
        <taxon>Tracheophyta</taxon>
        <taxon>Spermatophyta</taxon>
        <taxon>Magnoliopsida</taxon>
        <taxon>Liliopsida</taxon>
        <taxon>Poales</taxon>
        <taxon>Bromeliaceae</taxon>
        <taxon>Bromelioideae</taxon>
        <taxon>Ananas</taxon>
    </lineage>
</organism>
<dbReference type="GO" id="GO:0016491">
    <property type="term" value="F:oxidoreductase activity"/>
    <property type="evidence" value="ECO:0007669"/>
    <property type="project" value="InterPro"/>
</dbReference>
<accession>A0A6V7PS86</accession>
<dbReference type="Pfam" id="PF00268">
    <property type="entry name" value="Ribonuc_red_sm"/>
    <property type="match status" value="1"/>
</dbReference>
<dbReference type="EMBL" id="LR862151">
    <property type="protein sequence ID" value="CAD1833667.1"/>
    <property type="molecule type" value="Genomic_DNA"/>
</dbReference>
<feature type="region of interest" description="Disordered" evidence="1">
    <location>
        <begin position="85"/>
        <end position="110"/>
    </location>
</feature>
<gene>
    <name evidence="2" type="ORF">CB5_LOCUS16878</name>
</gene>
<dbReference type="InterPro" id="IPR009078">
    <property type="entry name" value="Ferritin-like_SF"/>
</dbReference>
<dbReference type="AlphaFoldDB" id="A0A6V7PS86"/>
<reference evidence="2" key="1">
    <citation type="submission" date="2020-07" db="EMBL/GenBank/DDBJ databases">
        <authorList>
            <person name="Lin J."/>
        </authorList>
    </citation>
    <scope>NUCLEOTIDE SEQUENCE</scope>
</reference>
<dbReference type="SUPFAM" id="SSF47240">
    <property type="entry name" value="Ferritin-like"/>
    <property type="match status" value="1"/>
</dbReference>
<dbReference type="InterPro" id="IPR000358">
    <property type="entry name" value="RNR_small_fam"/>
</dbReference>
<evidence type="ECO:0000313" key="2">
    <source>
        <dbReference type="EMBL" id="CAD1833667.1"/>
    </source>
</evidence>
<sequence>MPGLTFSNELISRDEGLHCDFACLLYSLLRSAAARDPRTLDEILSAADADPFNSKLFVHGLGWETTSEGLRAAFADMARSRIAASASSNSITGARRAAPSANPKGSSTTA</sequence>
<proteinExistence type="predicted"/>
<name>A0A6V7PS86_ANACO</name>
<evidence type="ECO:0000256" key="1">
    <source>
        <dbReference type="SAM" id="MobiDB-lite"/>
    </source>
</evidence>
<dbReference type="GO" id="GO:0009263">
    <property type="term" value="P:deoxyribonucleotide biosynthetic process"/>
    <property type="evidence" value="ECO:0007669"/>
    <property type="project" value="InterPro"/>
</dbReference>
<dbReference type="Gene3D" id="1.10.620.20">
    <property type="entry name" value="Ribonucleotide Reductase, subunit A"/>
    <property type="match status" value="1"/>
</dbReference>
<dbReference type="InterPro" id="IPR012348">
    <property type="entry name" value="RNR-like"/>
</dbReference>